<dbReference type="InParanoid" id="A0A2K2DQA3"/>
<evidence type="ECO:0000313" key="2">
    <source>
        <dbReference type="EnsemblPlants" id="PNT76455"/>
    </source>
</evidence>
<dbReference type="Proteomes" id="UP000008810">
    <property type="component" value="Chromosome 1"/>
</dbReference>
<dbReference type="Gramene" id="PNT76455">
    <property type="protein sequence ID" value="PNT76455"/>
    <property type="gene ID" value="BRADI_1g48318v3"/>
</dbReference>
<keyword evidence="3" id="KW-1185">Reference proteome</keyword>
<evidence type="ECO:0000313" key="1">
    <source>
        <dbReference type="EMBL" id="PNT76455.1"/>
    </source>
</evidence>
<name>A0A2K2DQA3_BRADI</name>
<accession>A0A2K2DQA3</accession>
<dbReference type="EnsemblPlants" id="PNT76455">
    <property type="protein sequence ID" value="PNT76455"/>
    <property type="gene ID" value="BRADI_1g48318v3"/>
</dbReference>
<sequence>MAASLLPSQAQTDETLLLVRDSPTPVTVPQWIEYHLPLIAPFLPSICMHGRRASFAGSVTSKLRGFQCPLDLSGRCLPPPIEIDLSYLPLEHSL</sequence>
<reference evidence="1" key="2">
    <citation type="submission" date="2017-06" db="EMBL/GenBank/DDBJ databases">
        <title>WGS assembly of Brachypodium distachyon.</title>
        <authorList>
            <consortium name="The International Brachypodium Initiative"/>
            <person name="Lucas S."/>
            <person name="Harmon-Smith M."/>
            <person name="Lail K."/>
            <person name="Tice H."/>
            <person name="Grimwood J."/>
            <person name="Bruce D."/>
            <person name="Barry K."/>
            <person name="Shu S."/>
            <person name="Lindquist E."/>
            <person name="Wang M."/>
            <person name="Pitluck S."/>
            <person name="Vogel J.P."/>
            <person name="Garvin D.F."/>
            <person name="Mockler T.C."/>
            <person name="Schmutz J."/>
            <person name="Rokhsar D."/>
            <person name="Bevan M.W."/>
        </authorList>
    </citation>
    <scope>NUCLEOTIDE SEQUENCE</scope>
    <source>
        <strain evidence="1">Bd21</strain>
    </source>
</reference>
<protein>
    <submittedName>
        <fullName evidence="1 2">Uncharacterized protein</fullName>
    </submittedName>
</protein>
<dbReference type="AlphaFoldDB" id="A0A2K2DQA3"/>
<organism evidence="1">
    <name type="scientific">Brachypodium distachyon</name>
    <name type="common">Purple false brome</name>
    <name type="synonym">Trachynia distachya</name>
    <dbReference type="NCBI Taxonomy" id="15368"/>
    <lineage>
        <taxon>Eukaryota</taxon>
        <taxon>Viridiplantae</taxon>
        <taxon>Streptophyta</taxon>
        <taxon>Embryophyta</taxon>
        <taxon>Tracheophyta</taxon>
        <taxon>Spermatophyta</taxon>
        <taxon>Magnoliopsida</taxon>
        <taxon>Liliopsida</taxon>
        <taxon>Poales</taxon>
        <taxon>Poaceae</taxon>
        <taxon>BOP clade</taxon>
        <taxon>Pooideae</taxon>
        <taxon>Stipodae</taxon>
        <taxon>Brachypodieae</taxon>
        <taxon>Brachypodium</taxon>
    </lineage>
</organism>
<evidence type="ECO:0000313" key="3">
    <source>
        <dbReference type="Proteomes" id="UP000008810"/>
    </source>
</evidence>
<proteinExistence type="predicted"/>
<dbReference type="EMBL" id="CM000880">
    <property type="protein sequence ID" value="PNT76455.1"/>
    <property type="molecule type" value="Genomic_DNA"/>
</dbReference>
<gene>
    <name evidence="1" type="ORF">BRADI_1g48318v3</name>
</gene>
<reference evidence="1 2" key="1">
    <citation type="journal article" date="2010" name="Nature">
        <title>Genome sequencing and analysis of the model grass Brachypodium distachyon.</title>
        <authorList>
            <consortium name="International Brachypodium Initiative"/>
        </authorList>
    </citation>
    <scope>NUCLEOTIDE SEQUENCE [LARGE SCALE GENOMIC DNA]</scope>
    <source>
        <strain evidence="1 2">Bd21</strain>
    </source>
</reference>
<reference evidence="2" key="3">
    <citation type="submission" date="2018-08" db="UniProtKB">
        <authorList>
            <consortium name="EnsemblPlants"/>
        </authorList>
    </citation>
    <scope>IDENTIFICATION</scope>
    <source>
        <strain evidence="2">cv. Bd21</strain>
    </source>
</reference>